<name>A0A6L2IZN5_TANCI</name>
<reference evidence="2" key="1">
    <citation type="journal article" date="2019" name="Sci. Rep.">
        <title>Draft genome of Tanacetum cinerariifolium, the natural source of mosquito coil.</title>
        <authorList>
            <person name="Yamashiro T."/>
            <person name="Shiraishi A."/>
            <person name="Satake H."/>
            <person name="Nakayama K."/>
        </authorList>
    </citation>
    <scope>NUCLEOTIDE SEQUENCE</scope>
</reference>
<keyword evidence="1" id="KW-0175">Coiled coil</keyword>
<proteinExistence type="predicted"/>
<evidence type="ECO:0000313" key="2">
    <source>
        <dbReference type="EMBL" id="GEU30189.1"/>
    </source>
</evidence>
<protein>
    <submittedName>
        <fullName evidence="2">Uncharacterized protein</fullName>
    </submittedName>
</protein>
<dbReference type="EMBL" id="BKCJ010000135">
    <property type="protein sequence ID" value="GEU30189.1"/>
    <property type="molecule type" value="Genomic_DNA"/>
</dbReference>
<comment type="caution">
    <text evidence="2">The sequence shown here is derived from an EMBL/GenBank/DDBJ whole genome shotgun (WGS) entry which is preliminary data.</text>
</comment>
<organism evidence="2">
    <name type="scientific">Tanacetum cinerariifolium</name>
    <name type="common">Dalmatian daisy</name>
    <name type="synonym">Chrysanthemum cinerariifolium</name>
    <dbReference type="NCBI Taxonomy" id="118510"/>
    <lineage>
        <taxon>Eukaryota</taxon>
        <taxon>Viridiplantae</taxon>
        <taxon>Streptophyta</taxon>
        <taxon>Embryophyta</taxon>
        <taxon>Tracheophyta</taxon>
        <taxon>Spermatophyta</taxon>
        <taxon>Magnoliopsida</taxon>
        <taxon>eudicotyledons</taxon>
        <taxon>Gunneridae</taxon>
        <taxon>Pentapetalae</taxon>
        <taxon>asterids</taxon>
        <taxon>campanulids</taxon>
        <taxon>Asterales</taxon>
        <taxon>Asteraceae</taxon>
        <taxon>Asteroideae</taxon>
        <taxon>Anthemideae</taxon>
        <taxon>Anthemidinae</taxon>
        <taxon>Tanacetum</taxon>
    </lineage>
</organism>
<gene>
    <name evidence="2" type="ORF">Tci_002167</name>
</gene>
<dbReference type="AlphaFoldDB" id="A0A6L2IZN5"/>
<sequence>MLGLEDFPLLEDFPTASEERFPLLRKRDATAKEVCTANEDKVDLYLEVVDPYLGNNKWSLETGEEAGIERSMDKGSNDIEEMVNVLTSLDAASILTSGVQVSVPPAAEVATVSIPPAGEILTVSVPTGSGVVPTACPIFTTATVATPYARRKGKEKMVESETPKKKKLQEQIDVKMARQLEEKMARDAQRMNEQIARDAKIARIHAEEELQMMIDGLDRSNEMIAKHLHEYKQAADELTIREKIELINELVTYQDHHSKILKYKAQQKQDSAKKVKTLEEVSEEGLKELMQLVPVEEVYVEALQVKHPIIDWEIHSEGQRIYWKIIRMGGSKTSYQLFVDMMNHFDREDLNQLWALVKKTLNIKQATNDKEKELWVELKRLYEPDVENQLDEFPLPEDFPTASEERFPLPRKRDTTAEEVCTANKDKVDPYLENNKWSLETGEEAGIKKSMDKGSNDIEEMVNVPTSLDAASILTSEVQVSVPPAAEVAIVSIPPTGEIPTVSVPTSSGVVPTTSPIFTTATVATLYSKRKGKEKMVESEMPKKKKLQEQIDVQMARQLKEEIARDAQRMNEQIARDAEIGRIHIEEELQMMIDGLNRSNEMIAKHLHEYKQSADELTIGEIKELINKLVKYQDHHLKILKYKAQQSKPLSKKQQREIYMSVLKSHSGWKTKHFKGMSLEEIREKFILVWKQIKDFLPMGSKEEGERFKRKGLRLEQDSAKKVKTSEEVSEEDLKEMMQLVLVEEVYVEALQVKHIIIDWEIHSEGQRSYWKIIRLGGSTRSYQFFVDMLNHFDREDLNKLWVLVKETLNIRQATSDKEKKLWVELKRLYEPDVEDQLWTQT</sequence>
<evidence type="ECO:0000256" key="1">
    <source>
        <dbReference type="SAM" id="Coils"/>
    </source>
</evidence>
<accession>A0A6L2IZN5</accession>
<feature type="coiled-coil region" evidence="1">
    <location>
        <begin position="177"/>
        <end position="237"/>
    </location>
</feature>